<dbReference type="EMBL" id="CP012672">
    <property type="protein sequence ID" value="AUX36205.1"/>
    <property type="molecule type" value="Genomic_DNA"/>
</dbReference>
<dbReference type="AlphaFoldDB" id="A0A4P2R047"/>
<feature type="chain" id="PRO_5020279420" description="Lipoprotein" evidence="1">
    <location>
        <begin position="18"/>
        <end position="309"/>
    </location>
</feature>
<feature type="signal peptide" evidence="1">
    <location>
        <begin position="1"/>
        <end position="17"/>
    </location>
</feature>
<dbReference type="PROSITE" id="PS51257">
    <property type="entry name" value="PROKAR_LIPOPROTEIN"/>
    <property type="match status" value="1"/>
</dbReference>
<gene>
    <name evidence="2" type="ORF">SOCE836_084120</name>
</gene>
<evidence type="ECO:0000313" key="3">
    <source>
        <dbReference type="Proteomes" id="UP000295497"/>
    </source>
</evidence>
<evidence type="ECO:0008006" key="4">
    <source>
        <dbReference type="Google" id="ProtNLM"/>
    </source>
</evidence>
<dbReference type="RefSeq" id="WP_129579071.1">
    <property type="nucleotide sequence ID" value="NZ_CP012672.1"/>
</dbReference>
<name>A0A4P2R047_SORCE</name>
<keyword evidence="1" id="KW-0732">Signal</keyword>
<organism evidence="2 3">
    <name type="scientific">Sorangium cellulosum</name>
    <name type="common">Polyangium cellulosum</name>
    <dbReference type="NCBI Taxonomy" id="56"/>
    <lineage>
        <taxon>Bacteria</taxon>
        <taxon>Pseudomonadati</taxon>
        <taxon>Myxococcota</taxon>
        <taxon>Polyangia</taxon>
        <taxon>Polyangiales</taxon>
        <taxon>Polyangiaceae</taxon>
        <taxon>Sorangium</taxon>
    </lineage>
</organism>
<protein>
    <recommendedName>
        <fullName evidence="4">Lipoprotein</fullName>
    </recommendedName>
</protein>
<reference evidence="2 3" key="1">
    <citation type="submission" date="2015-09" db="EMBL/GenBank/DDBJ databases">
        <title>Sorangium comparison.</title>
        <authorList>
            <person name="Zaburannyi N."/>
            <person name="Bunk B."/>
            <person name="Overmann J."/>
            <person name="Mueller R."/>
        </authorList>
    </citation>
    <scope>NUCLEOTIDE SEQUENCE [LARGE SCALE GENOMIC DNA]</scope>
    <source>
        <strain evidence="2 3">So ce836</strain>
    </source>
</reference>
<accession>A0A4P2R047</accession>
<dbReference type="Proteomes" id="UP000295497">
    <property type="component" value="Chromosome"/>
</dbReference>
<sequence>MRPALLAALALCFLVLAGCGAPRPTTGTVVIGLTSELRAGAELDRLRVVLRAGGELLRDDVLTHGSGQLFFPRELFFRDLEDGTAVEISLEAFGAEDAERPVLVRAASTRVIGGRTLLLRVRLEQECVVAPGDPTCPAPRTCVAGGCSAPDVDPRRLEPYSDSWKADAAPDACKPAGGGAPVVVVGEGQADYFALEDLDEVQVEAGPQGGYHIFVAIRLKNLRQSGSITVVNGAVPELDYAIEPLRVIFTLDQDEGGFCKLAGLRFRLDGERTIDELLGKVVDVEVTVTDTDGDTGTGRRKVTLSQAIL</sequence>
<proteinExistence type="predicted"/>
<evidence type="ECO:0000256" key="1">
    <source>
        <dbReference type="SAM" id="SignalP"/>
    </source>
</evidence>
<evidence type="ECO:0000313" key="2">
    <source>
        <dbReference type="EMBL" id="AUX36205.1"/>
    </source>
</evidence>